<gene>
    <name evidence="6" type="ORF">GCM10009760_43470</name>
</gene>
<dbReference type="Proteomes" id="UP001422759">
    <property type="component" value="Unassembled WGS sequence"/>
</dbReference>
<comment type="caution">
    <text evidence="6">The sequence shown here is derived from an EMBL/GenBank/DDBJ whole genome shotgun (WGS) entry which is preliminary data.</text>
</comment>
<accession>A0ABP5LLW7</accession>
<dbReference type="InterPro" id="IPR013815">
    <property type="entry name" value="ATP_grasp_subdomain_1"/>
</dbReference>
<dbReference type="Gene3D" id="3.30.470.20">
    <property type="entry name" value="ATP-grasp fold, B domain"/>
    <property type="match status" value="2"/>
</dbReference>
<evidence type="ECO:0000313" key="7">
    <source>
        <dbReference type="Proteomes" id="UP001422759"/>
    </source>
</evidence>
<evidence type="ECO:0000256" key="3">
    <source>
        <dbReference type="ARBA" id="ARBA00022840"/>
    </source>
</evidence>
<dbReference type="RefSeq" id="WP_344467569.1">
    <property type="nucleotide sequence ID" value="NZ_BAAANT010000027.1"/>
</dbReference>
<evidence type="ECO:0000256" key="1">
    <source>
        <dbReference type="ARBA" id="ARBA00022598"/>
    </source>
</evidence>
<keyword evidence="2 4" id="KW-0547">Nucleotide-binding</keyword>
<dbReference type="PROSITE" id="PS50975">
    <property type="entry name" value="ATP_GRASP"/>
    <property type="match status" value="2"/>
</dbReference>
<dbReference type="PANTHER" id="PTHR43585">
    <property type="entry name" value="FUMIPYRROLE BIOSYNTHESIS PROTEIN C"/>
    <property type="match status" value="1"/>
</dbReference>
<dbReference type="InterPro" id="IPR040570">
    <property type="entry name" value="LAL_C2"/>
</dbReference>
<protein>
    <recommendedName>
        <fullName evidence="5">ATP-grasp domain-containing protein</fullName>
    </recommendedName>
</protein>
<evidence type="ECO:0000259" key="5">
    <source>
        <dbReference type="PROSITE" id="PS50975"/>
    </source>
</evidence>
<keyword evidence="3 4" id="KW-0067">ATP-binding</keyword>
<dbReference type="SUPFAM" id="SSF56059">
    <property type="entry name" value="Glutathione synthetase ATP-binding domain-like"/>
    <property type="match status" value="2"/>
</dbReference>
<evidence type="ECO:0000313" key="6">
    <source>
        <dbReference type="EMBL" id="GAA2149841.1"/>
    </source>
</evidence>
<dbReference type="InterPro" id="IPR011761">
    <property type="entry name" value="ATP-grasp"/>
</dbReference>
<sequence length="854" mass="90980">MKQDAFVLTGSFLVVCRTPLYLAELTRRGLKVLLITPSHCREEALAAQADPTHPASAIDEFAFVDGDVTRENSYLPGVISAARRWREKYHIAGVYAAGETQVEPTGLLADALGLPGPGLRATRACRSKYLQRWYLPEFSPVSVIVAPEERAGLDLAAVPFPVVVKPTGRHSSSGVALIQDEEALRAQLATYPPYETLLVEERIADQEYSVESLVQDGQLVFSSVTRKDTTDSHALTFVELSHSVPSDRADTEAALLDANRLALAKLGFKDGIAHAEWRIRPGGTPYLMEIAARTPGDGICVLYELATGLPLEPEIIKIALGEPAFYPMPSRFARQIYLEHTPGFLRDVTVDGFDAQPQWVGEAGLWPHIGRTEDDEPPTLRAVLVHKDRGAELGELNSSEDRAVSLFIDAATIGELDELEARVREAVTVHTGPAVPDSVTHVLVGYSPVMLGKLDELLPAGSVLVLEEPAVIAARGIREQIAGNRCVAALLPTPSQDEANPGRVAEALPRPAGVRVVVPVVEYGVVVAAALADAWDLPGAGLGAARVLRDKSLLRAAVDGTDIAQPGWALVTGPAEVEEFRARHGGECVLKPANRQASLGVQLLGPDDDIEAAWAHTTGADEPTLRAQYPDAARFLAEQRLRGPEVSVEALVTNGTIHFLNVTAKSVQDARYPVETGHALPADLPECLRNALGESLAALVKSTGFRTGVLHSEWILDGGQPHLVECAGRLPGGGITVLIDLAYDTHILRELLTVLDGRTPAVRDTAVTGAAVRFLTAPTGVVEGIDGVDEARACDGVRDLHLAVAPGAHVRATATSSWDRAGFVIATGDGAGGAMRNAERAAGRIVIRTGEASS</sequence>
<keyword evidence="7" id="KW-1185">Reference proteome</keyword>
<keyword evidence="1" id="KW-0436">Ligase</keyword>
<dbReference type="Pfam" id="PF18603">
    <property type="entry name" value="LAL_C2"/>
    <property type="match status" value="1"/>
</dbReference>
<evidence type="ECO:0000256" key="2">
    <source>
        <dbReference type="ARBA" id="ARBA00022741"/>
    </source>
</evidence>
<proteinExistence type="predicted"/>
<organism evidence="6 7">
    <name type="scientific">Kitasatospora kazusensis</name>
    <dbReference type="NCBI Taxonomy" id="407974"/>
    <lineage>
        <taxon>Bacteria</taxon>
        <taxon>Bacillati</taxon>
        <taxon>Actinomycetota</taxon>
        <taxon>Actinomycetes</taxon>
        <taxon>Kitasatosporales</taxon>
        <taxon>Streptomycetaceae</taxon>
        <taxon>Kitasatospora</taxon>
    </lineage>
</organism>
<reference evidence="7" key="1">
    <citation type="journal article" date="2019" name="Int. J. Syst. Evol. Microbiol.">
        <title>The Global Catalogue of Microorganisms (GCM) 10K type strain sequencing project: providing services to taxonomists for standard genome sequencing and annotation.</title>
        <authorList>
            <consortium name="The Broad Institute Genomics Platform"/>
            <consortium name="The Broad Institute Genome Sequencing Center for Infectious Disease"/>
            <person name="Wu L."/>
            <person name="Ma J."/>
        </authorList>
    </citation>
    <scope>NUCLEOTIDE SEQUENCE [LARGE SCALE GENOMIC DNA]</scope>
    <source>
        <strain evidence="7">JCM 14560</strain>
    </source>
</reference>
<dbReference type="Gene3D" id="3.30.1490.20">
    <property type="entry name" value="ATP-grasp fold, A domain"/>
    <property type="match status" value="1"/>
</dbReference>
<dbReference type="InterPro" id="IPR052032">
    <property type="entry name" value="ATP-dep_AA_Ligase"/>
</dbReference>
<evidence type="ECO:0000256" key="4">
    <source>
        <dbReference type="PROSITE-ProRule" id="PRU00409"/>
    </source>
</evidence>
<dbReference type="EMBL" id="BAAANT010000027">
    <property type="protein sequence ID" value="GAA2149841.1"/>
    <property type="molecule type" value="Genomic_DNA"/>
</dbReference>
<name>A0ABP5LLW7_9ACTN</name>
<dbReference type="Pfam" id="PF13535">
    <property type="entry name" value="ATP-grasp_4"/>
    <property type="match status" value="2"/>
</dbReference>
<dbReference type="PANTHER" id="PTHR43585:SF2">
    <property type="entry name" value="ATP-GRASP ENZYME FSQD"/>
    <property type="match status" value="1"/>
</dbReference>
<feature type="domain" description="ATP-grasp" evidence="5">
    <location>
        <begin position="555"/>
        <end position="756"/>
    </location>
</feature>
<feature type="domain" description="ATP-grasp" evidence="5">
    <location>
        <begin position="128"/>
        <end position="320"/>
    </location>
</feature>
<dbReference type="Gene3D" id="3.40.50.20">
    <property type="match status" value="1"/>
</dbReference>